<feature type="binding site" evidence="9">
    <location>
        <position position="227"/>
    </location>
    <ligand>
        <name>1-deoxy-D-xylulose 5-phosphate</name>
        <dbReference type="ChEBI" id="CHEBI:57792"/>
    </ligand>
</feature>
<sequence>MELLTILGATGSIGQSTLSVVRRHPDRFQVFALSAHRQVERMLADCLEFQPLYAVMVDDAAARELRRQLTEQGGHTQVLSGAEALCEVSAEPEVTTVMAAIVGAAGLLPTLAAVKGGKRVLLANKEALVMSGELFIDMVHRSGAQLLPIDSEHNAIFQCLPAELQQNPGRGSLAESGVSKILLTGSGGPFRYTPVEQLAGVTPAQAVAHPNWSMGPKISVDSATMMNKGLEYIEARWLFNAAPAQLEVLVHPQSVIHSMVQYSDGSVLAQLGQPDMMTPIAHALAYPARIASGVAPLDFCKLGELSFMAPDMARYPCLQLAIEACASGQGATTALNAANEEAVSAFLAGRLDFMAIASVNEAVVQQLGSTRVTSLDEIIALDDQARRCATALIRKG</sequence>
<dbReference type="GO" id="GO:0051484">
    <property type="term" value="P:isopentenyl diphosphate biosynthetic process, methylerythritol 4-phosphate pathway involved in terpenoid biosynthetic process"/>
    <property type="evidence" value="ECO:0007669"/>
    <property type="project" value="UniProtKB-ARBA"/>
</dbReference>
<dbReference type="InterPro" id="IPR026877">
    <property type="entry name" value="DXPR_C"/>
</dbReference>
<comment type="cofactor">
    <cofactor evidence="9">
        <name>Mg(2+)</name>
        <dbReference type="ChEBI" id="CHEBI:18420"/>
    </cofactor>
    <cofactor evidence="9">
        <name>Mn(2+)</name>
        <dbReference type="ChEBI" id="CHEBI:29035"/>
    </cofactor>
</comment>
<dbReference type="GO" id="GO:0016853">
    <property type="term" value="F:isomerase activity"/>
    <property type="evidence" value="ECO:0007669"/>
    <property type="project" value="UniProtKB-KW"/>
</dbReference>
<accession>A0A1J4QBJ6</accession>
<dbReference type="Pfam" id="PF13288">
    <property type="entry name" value="DXPR_C"/>
    <property type="match status" value="1"/>
</dbReference>
<dbReference type="PIRSF" id="PIRSF006205">
    <property type="entry name" value="Dxp_reductismrs"/>
    <property type="match status" value="1"/>
</dbReference>
<dbReference type="RefSeq" id="WP_071473374.1">
    <property type="nucleotide sequence ID" value="NZ_MDKE01000033.1"/>
</dbReference>
<dbReference type="OrthoDB" id="9806546at2"/>
<dbReference type="FunFam" id="3.40.50.720:FF:000045">
    <property type="entry name" value="1-deoxy-D-xylulose 5-phosphate reductoisomerase"/>
    <property type="match status" value="1"/>
</dbReference>
<dbReference type="Pfam" id="PF08436">
    <property type="entry name" value="DXP_redisom_C"/>
    <property type="match status" value="1"/>
</dbReference>
<dbReference type="PANTHER" id="PTHR30525">
    <property type="entry name" value="1-DEOXY-D-XYLULOSE 5-PHOSPHATE REDUCTOISOMERASE"/>
    <property type="match status" value="1"/>
</dbReference>
<feature type="binding site" evidence="9">
    <location>
        <position position="152"/>
    </location>
    <ligand>
        <name>Mn(2+)</name>
        <dbReference type="ChEBI" id="CHEBI:29035"/>
    </ligand>
</feature>
<dbReference type="GO" id="GO:0070402">
    <property type="term" value="F:NADPH binding"/>
    <property type="evidence" value="ECO:0007669"/>
    <property type="project" value="InterPro"/>
</dbReference>
<feature type="binding site" evidence="9">
    <location>
        <position position="215"/>
    </location>
    <ligand>
        <name>NADPH</name>
        <dbReference type="ChEBI" id="CHEBI:57783"/>
    </ligand>
</feature>
<keyword evidence="9" id="KW-0460">Magnesium</keyword>
<feature type="domain" description="DXP reductoisomerase C-terminal" evidence="12">
    <location>
        <begin position="271"/>
        <end position="387"/>
    </location>
</feature>
<comment type="catalytic activity">
    <reaction evidence="8">
        <text>2-C-methyl-D-erythritol 4-phosphate + NADP(+) = 1-deoxy-D-xylulose 5-phosphate + NADPH + H(+)</text>
        <dbReference type="Rhea" id="RHEA:13717"/>
        <dbReference type="ChEBI" id="CHEBI:15378"/>
        <dbReference type="ChEBI" id="CHEBI:57783"/>
        <dbReference type="ChEBI" id="CHEBI:57792"/>
        <dbReference type="ChEBI" id="CHEBI:58262"/>
        <dbReference type="ChEBI" id="CHEBI:58349"/>
        <dbReference type="EC" id="1.1.1.267"/>
    </reaction>
    <physiologicalReaction direction="right-to-left" evidence="8">
        <dbReference type="Rhea" id="RHEA:13719"/>
    </physiologicalReaction>
</comment>
<keyword evidence="14" id="KW-1185">Reference proteome</keyword>
<dbReference type="AlphaFoldDB" id="A0A1J4QBJ6"/>
<dbReference type="Gene3D" id="3.40.50.720">
    <property type="entry name" value="NAD(P)-binding Rossmann-like Domain"/>
    <property type="match status" value="1"/>
</dbReference>
<dbReference type="Proteomes" id="UP000243073">
    <property type="component" value="Unassembled WGS sequence"/>
</dbReference>
<evidence type="ECO:0000313" key="14">
    <source>
        <dbReference type="Proteomes" id="UP000243073"/>
    </source>
</evidence>
<evidence type="ECO:0000259" key="11">
    <source>
        <dbReference type="Pfam" id="PF08436"/>
    </source>
</evidence>
<evidence type="ECO:0000256" key="6">
    <source>
        <dbReference type="ARBA" id="ARBA00023211"/>
    </source>
</evidence>
<organism evidence="13 14">
    <name type="scientific">Oceanisphaera psychrotolerans</name>
    <dbReference type="NCBI Taxonomy" id="1414654"/>
    <lineage>
        <taxon>Bacteria</taxon>
        <taxon>Pseudomonadati</taxon>
        <taxon>Pseudomonadota</taxon>
        <taxon>Gammaproteobacteria</taxon>
        <taxon>Aeromonadales</taxon>
        <taxon>Aeromonadaceae</taxon>
        <taxon>Oceanisphaera</taxon>
    </lineage>
</organism>
<reference evidence="13 14" key="1">
    <citation type="submission" date="2016-07" db="EMBL/GenBank/DDBJ databases">
        <title>Draft Genome Sequence of Oceanisphaera psychrotolerans, isolated from coastal sediment samples.</title>
        <authorList>
            <person name="Zhuo S."/>
            <person name="Ruan Z."/>
        </authorList>
    </citation>
    <scope>NUCLEOTIDE SEQUENCE [LARGE SCALE GENOMIC DNA]</scope>
    <source>
        <strain evidence="13 14">LAM-WHM-ZC</strain>
    </source>
</reference>
<evidence type="ECO:0000259" key="10">
    <source>
        <dbReference type="Pfam" id="PF02670"/>
    </source>
</evidence>
<dbReference type="InterPro" id="IPR036169">
    <property type="entry name" value="DXPR_C_sf"/>
</dbReference>
<dbReference type="EMBL" id="MDKE01000033">
    <property type="protein sequence ID" value="OIN07755.1"/>
    <property type="molecule type" value="Genomic_DNA"/>
</dbReference>
<feature type="binding site" evidence="9">
    <location>
        <position position="10"/>
    </location>
    <ligand>
        <name>NADPH</name>
        <dbReference type="ChEBI" id="CHEBI:57783"/>
    </ligand>
</feature>
<evidence type="ECO:0000256" key="5">
    <source>
        <dbReference type="ARBA" id="ARBA00023002"/>
    </source>
</evidence>
<evidence type="ECO:0000256" key="1">
    <source>
        <dbReference type="ARBA" id="ARBA00005094"/>
    </source>
</evidence>
<evidence type="ECO:0000256" key="9">
    <source>
        <dbReference type="HAMAP-Rule" id="MF_00183"/>
    </source>
</evidence>
<dbReference type="NCBIfam" id="NF003938">
    <property type="entry name" value="PRK05447.1-1"/>
    <property type="match status" value="1"/>
</dbReference>
<feature type="binding site" evidence="9">
    <location>
        <position position="231"/>
    </location>
    <ligand>
        <name>1-deoxy-D-xylulose 5-phosphate</name>
        <dbReference type="ChEBI" id="CHEBI:57792"/>
    </ligand>
</feature>
<dbReference type="EC" id="1.1.1.267" evidence="9"/>
<keyword evidence="6 9" id="KW-0464">Manganese</keyword>
<feature type="domain" description="1-deoxy-D-xylulose 5-phosphate reductoisomerase N-terminal" evidence="10">
    <location>
        <begin position="4"/>
        <end position="132"/>
    </location>
</feature>
<comment type="pathway">
    <text evidence="1 9">Isoprenoid biosynthesis; isopentenyl diphosphate biosynthesis via DXP pathway; isopentenyl diphosphate from 1-deoxy-D-xylulose 5-phosphate: step 1/6.</text>
</comment>
<feature type="binding site" evidence="9">
    <location>
        <position position="150"/>
    </location>
    <ligand>
        <name>Mn(2+)</name>
        <dbReference type="ChEBI" id="CHEBI:29035"/>
    </ligand>
</feature>
<keyword evidence="4 9" id="KW-0521">NADP</keyword>
<feature type="binding site" evidence="9">
    <location>
        <position position="124"/>
    </location>
    <ligand>
        <name>NADPH</name>
        <dbReference type="ChEBI" id="CHEBI:57783"/>
    </ligand>
</feature>
<feature type="binding site" evidence="9">
    <location>
        <position position="126"/>
    </location>
    <ligand>
        <name>NADPH</name>
        <dbReference type="ChEBI" id="CHEBI:57783"/>
    </ligand>
</feature>
<dbReference type="InterPro" id="IPR036291">
    <property type="entry name" value="NAD(P)-bd_dom_sf"/>
</dbReference>
<keyword evidence="7 9" id="KW-0414">Isoprene biosynthesis</keyword>
<evidence type="ECO:0000256" key="2">
    <source>
        <dbReference type="ARBA" id="ARBA00006825"/>
    </source>
</evidence>
<comment type="caution">
    <text evidence="9">Lacks conserved residue(s) required for the propagation of feature annotation.</text>
</comment>
<dbReference type="InterPro" id="IPR013512">
    <property type="entry name" value="DXP_reductoisomerase_N"/>
</dbReference>
<evidence type="ECO:0000256" key="8">
    <source>
        <dbReference type="ARBA" id="ARBA00048543"/>
    </source>
</evidence>
<comment type="caution">
    <text evidence="13">The sequence shown here is derived from an EMBL/GenBank/DDBJ whole genome shotgun (WGS) entry which is preliminary data.</text>
</comment>
<feature type="binding site" evidence="9">
    <location>
        <position position="186"/>
    </location>
    <ligand>
        <name>1-deoxy-D-xylulose 5-phosphate</name>
        <dbReference type="ChEBI" id="CHEBI:57792"/>
    </ligand>
</feature>
<dbReference type="NCBIfam" id="TIGR00243">
    <property type="entry name" value="Dxr"/>
    <property type="match status" value="1"/>
</dbReference>
<dbReference type="Pfam" id="PF02670">
    <property type="entry name" value="DXP_reductoisom"/>
    <property type="match status" value="1"/>
</dbReference>
<proteinExistence type="inferred from homology"/>
<feature type="binding site" evidence="9">
    <location>
        <position position="228"/>
    </location>
    <ligand>
        <name>1-deoxy-D-xylulose 5-phosphate</name>
        <dbReference type="ChEBI" id="CHEBI:57792"/>
    </ligand>
</feature>
<dbReference type="HAMAP" id="MF_00183">
    <property type="entry name" value="DXP_reductoisom"/>
    <property type="match status" value="1"/>
</dbReference>
<evidence type="ECO:0000313" key="13">
    <source>
        <dbReference type="EMBL" id="OIN07755.1"/>
    </source>
</evidence>
<feature type="binding site" evidence="9">
    <location>
        <position position="231"/>
    </location>
    <ligand>
        <name>Mn(2+)</name>
        <dbReference type="ChEBI" id="CHEBI:29035"/>
    </ligand>
</feature>
<evidence type="ECO:0000256" key="4">
    <source>
        <dbReference type="ARBA" id="ARBA00022857"/>
    </source>
</evidence>
<dbReference type="UniPathway" id="UPA00056">
    <property type="reaction ID" value="UER00092"/>
</dbReference>
<feature type="binding site" evidence="9">
    <location>
        <position position="209"/>
    </location>
    <ligand>
        <name>1-deoxy-D-xylulose 5-phosphate</name>
        <dbReference type="ChEBI" id="CHEBI:57792"/>
    </ligand>
</feature>
<evidence type="ECO:0000256" key="3">
    <source>
        <dbReference type="ARBA" id="ARBA00022723"/>
    </source>
</evidence>
<comment type="function">
    <text evidence="9">Catalyzes the NADPH-dependent rearrangement and reduction of 1-deoxy-D-xylulose-5-phosphate (DXP) to 2-C-methyl-D-erythritol 4-phosphate (MEP).</text>
</comment>
<dbReference type="GO" id="GO:0030145">
    <property type="term" value="F:manganese ion binding"/>
    <property type="evidence" value="ECO:0007669"/>
    <property type="project" value="TreeGrafter"/>
</dbReference>
<keyword evidence="13" id="KW-0413">Isomerase</keyword>
<gene>
    <name evidence="9" type="primary">dxr</name>
    <name evidence="13" type="ORF">BFR47_03920</name>
</gene>
<dbReference type="GO" id="GO:0030604">
    <property type="term" value="F:1-deoxy-D-xylulose-5-phosphate reductoisomerase activity"/>
    <property type="evidence" value="ECO:0007669"/>
    <property type="project" value="UniProtKB-UniRule"/>
</dbReference>
<keyword evidence="3 9" id="KW-0479">Metal-binding</keyword>
<keyword evidence="5 9" id="KW-0560">Oxidoreductase</keyword>
<dbReference type="InterPro" id="IPR003821">
    <property type="entry name" value="DXP_reductoisomerase"/>
</dbReference>
<dbReference type="SUPFAM" id="SSF55347">
    <property type="entry name" value="Glyceraldehyde-3-phosphate dehydrogenase-like, C-terminal domain"/>
    <property type="match status" value="1"/>
</dbReference>
<name>A0A1J4QBJ6_9GAMM</name>
<feature type="binding site" evidence="9">
    <location>
        <position position="37"/>
    </location>
    <ligand>
        <name>NADPH</name>
        <dbReference type="ChEBI" id="CHEBI:57783"/>
    </ligand>
</feature>
<dbReference type="PANTHER" id="PTHR30525:SF0">
    <property type="entry name" value="1-DEOXY-D-XYLULOSE 5-PHOSPHATE REDUCTOISOMERASE, CHLOROPLASTIC"/>
    <property type="match status" value="1"/>
</dbReference>
<feature type="binding site" evidence="9">
    <location>
        <position position="12"/>
    </location>
    <ligand>
        <name>NADPH</name>
        <dbReference type="ChEBI" id="CHEBI:57783"/>
    </ligand>
</feature>
<feature type="binding site" evidence="9">
    <location>
        <position position="11"/>
    </location>
    <ligand>
        <name>NADPH</name>
        <dbReference type="ChEBI" id="CHEBI:57783"/>
    </ligand>
</feature>
<feature type="binding site" evidence="9">
    <location>
        <position position="152"/>
    </location>
    <ligand>
        <name>1-deoxy-D-xylulose 5-phosphate</name>
        <dbReference type="ChEBI" id="CHEBI:57792"/>
    </ligand>
</feature>
<dbReference type="Gene3D" id="1.10.1740.10">
    <property type="match status" value="1"/>
</dbReference>
<dbReference type="SUPFAM" id="SSF51735">
    <property type="entry name" value="NAD(P)-binding Rossmann-fold domains"/>
    <property type="match status" value="1"/>
</dbReference>
<feature type="binding site" evidence="9">
    <location>
        <position position="222"/>
    </location>
    <ligand>
        <name>1-deoxy-D-xylulose 5-phosphate</name>
        <dbReference type="ChEBI" id="CHEBI:57792"/>
    </ligand>
</feature>
<dbReference type="STRING" id="1414654.BFR47_03920"/>
<dbReference type="NCBIfam" id="NF009114">
    <property type="entry name" value="PRK12464.1"/>
    <property type="match status" value="1"/>
</dbReference>
<comment type="similarity">
    <text evidence="2 9">Belongs to the DXR family.</text>
</comment>
<dbReference type="SUPFAM" id="SSF69055">
    <property type="entry name" value="1-deoxy-D-xylulose-5-phosphate reductoisomerase, C-terminal domain"/>
    <property type="match status" value="1"/>
</dbReference>
<feature type="binding site" evidence="9">
    <location>
        <position position="151"/>
    </location>
    <ligand>
        <name>1-deoxy-D-xylulose 5-phosphate</name>
        <dbReference type="ChEBI" id="CHEBI:57792"/>
    </ligand>
</feature>
<feature type="binding site" evidence="9">
    <location>
        <position position="125"/>
    </location>
    <ligand>
        <name>1-deoxy-D-xylulose 5-phosphate</name>
        <dbReference type="ChEBI" id="CHEBI:57792"/>
    </ligand>
</feature>
<evidence type="ECO:0000259" key="12">
    <source>
        <dbReference type="Pfam" id="PF13288"/>
    </source>
</evidence>
<feature type="domain" description="1-deoxy-D-xylulose 5-phosphate reductoisomerase C-terminal" evidence="11">
    <location>
        <begin position="146"/>
        <end position="239"/>
    </location>
</feature>
<dbReference type="InterPro" id="IPR013644">
    <property type="entry name" value="DXP_reductoisomerase_C"/>
</dbReference>
<feature type="binding site" evidence="9">
    <location>
        <position position="13"/>
    </location>
    <ligand>
        <name>NADPH</name>
        <dbReference type="ChEBI" id="CHEBI:57783"/>
    </ligand>
</feature>
<evidence type="ECO:0000256" key="7">
    <source>
        <dbReference type="ARBA" id="ARBA00023229"/>
    </source>
</evidence>
<protein>
    <recommendedName>
        <fullName evidence="9">1-deoxy-D-xylulose 5-phosphate reductoisomerase</fullName>
        <shortName evidence="9">DXP reductoisomerase</shortName>
        <ecNumber evidence="9">1.1.1.267</ecNumber>
    </recommendedName>
    <alternativeName>
        <fullName evidence="9">1-deoxyxylulose-5-phosphate reductoisomerase</fullName>
    </alternativeName>
    <alternativeName>
        <fullName evidence="9">2-C-methyl-D-erythritol 4-phosphate synthase</fullName>
    </alternativeName>
</protein>